<dbReference type="AlphaFoldDB" id="A0A7C4NP18"/>
<protein>
    <submittedName>
        <fullName evidence="2">Uncharacterized protein</fullName>
    </submittedName>
</protein>
<comment type="caution">
    <text evidence="2">The sequence shown here is derived from an EMBL/GenBank/DDBJ whole genome shotgun (WGS) entry which is preliminary data.</text>
</comment>
<organism evidence="2">
    <name type="scientific">Ignisphaera aggregans</name>
    <dbReference type="NCBI Taxonomy" id="334771"/>
    <lineage>
        <taxon>Archaea</taxon>
        <taxon>Thermoproteota</taxon>
        <taxon>Thermoprotei</taxon>
        <taxon>Desulfurococcales</taxon>
        <taxon>Desulfurococcaceae</taxon>
        <taxon>Ignisphaera</taxon>
    </lineage>
</organism>
<dbReference type="EMBL" id="DTCK01000048">
    <property type="protein sequence ID" value="HGQ36803.1"/>
    <property type="molecule type" value="Genomic_DNA"/>
</dbReference>
<gene>
    <name evidence="2" type="ORF">ENU08_04425</name>
    <name evidence="1" type="ORF">ENU41_09055</name>
</gene>
<evidence type="ECO:0000313" key="2">
    <source>
        <dbReference type="EMBL" id="HGQ64471.1"/>
    </source>
</evidence>
<name>A0A7C4NP18_9CREN</name>
<proteinExistence type="predicted"/>
<sequence>MFEFKWSSLSEADVERIINKMIERINKTGLKGYNHHLYIITKEKPIQPVADVEVLDISDMSWKRS</sequence>
<dbReference type="EMBL" id="DTBD01000035">
    <property type="protein sequence ID" value="HGQ64471.1"/>
    <property type="molecule type" value="Genomic_DNA"/>
</dbReference>
<accession>A0A7C4NP18</accession>
<reference evidence="2" key="1">
    <citation type="journal article" date="2020" name="mSystems">
        <title>Genome- and Community-Level Interaction Insights into Carbon Utilization and Element Cycling Functions of Hydrothermarchaeota in Hydrothermal Sediment.</title>
        <authorList>
            <person name="Zhou Z."/>
            <person name="Liu Y."/>
            <person name="Xu W."/>
            <person name="Pan J."/>
            <person name="Luo Z.H."/>
            <person name="Li M."/>
        </authorList>
    </citation>
    <scope>NUCLEOTIDE SEQUENCE [LARGE SCALE GENOMIC DNA]</scope>
    <source>
        <strain evidence="2">SpSt-637</strain>
        <strain evidence="1">SpSt-667</strain>
    </source>
</reference>
<evidence type="ECO:0000313" key="1">
    <source>
        <dbReference type="EMBL" id="HGQ36803.1"/>
    </source>
</evidence>